<name>A0A917ARX9_9BACI</name>
<dbReference type="InterPro" id="IPR035903">
    <property type="entry name" value="HesB-like_dom_sf"/>
</dbReference>
<reference evidence="2" key="2">
    <citation type="submission" date="2020-09" db="EMBL/GenBank/DDBJ databases">
        <authorList>
            <person name="Sun Q."/>
            <person name="Zhou Y."/>
        </authorList>
    </citation>
    <scope>NUCLEOTIDE SEQUENCE</scope>
    <source>
        <strain evidence="2">CGMCC 1.12698</strain>
    </source>
</reference>
<dbReference type="EMBL" id="BMFK01000001">
    <property type="protein sequence ID" value="GGE68310.1"/>
    <property type="molecule type" value="Genomic_DNA"/>
</dbReference>
<dbReference type="Pfam" id="PF01521">
    <property type="entry name" value="Fe-S_biosyn"/>
    <property type="match status" value="1"/>
</dbReference>
<dbReference type="InterPro" id="IPR000361">
    <property type="entry name" value="ATAP_core_dom"/>
</dbReference>
<sequence>MQLFVTEKAEVAIKKLFPEESTVIRVRTEYNGGCSVYVIVDLVRDELVESDVVYDKDGIVVLVSDYGKEYLGEKVTIDYGVGFSVRTPNETIVYGLSIAK</sequence>
<dbReference type="SUPFAM" id="SSF89360">
    <property type="entry name" value="HesB-like domain"/>
    <property type="match status" value="1"/>
</dbReference>
<organism evidence="2 3">
    <name type="scientific">Priestia taiwanensis</name>
    <dbReference type="NCBI Taxonomy" id="1347902"/>
    <lineage>
        <taxon>Bacteria</taxon>
        <taxon>Bacillati</taxon>
        <taxon>Bacillota</taxon>
        <taxon>Bacilli</taxon>
        <taxon>Bacillales</taxon>
        <taxon>Bacillaceae</taxon>
        <taxon>Priestia</taxon>
    </lineage>
</organism>
<dbReference type="Proteomes" id="UP000605259">
    <property type="component" value="Unassembled WGS sequence"/>
</dbReference>
<evidence type="ECO:0000313" key="2">
    <source>
        <dbReference type="EMBL" id="GGE68310.1"/>
    </source>
</evidence>
<protein>
    <recommendedName>
        <fullName evidence="1">Core domain-containing protein</fullName>
    </recommendedName>
</protein>
<feature type="domain" description="Core" evidence="1">
    <location>
        <begin position="1"/>
        <end position="80"/>
    </location>
</feature>
<dbReference type="AlphaFoldDB" id="A0A917ARX9"/>
<proteinExistence type="predicted"/>
<dbReference type="RefSeq" id="WP_188388027.1">
    <property type="nucleotide sequence ID" value="NZ_BMFK01000001.1"/>
</dbReference>
<comment type="caution">
    <text evidence="2">The sequence shown here is derived from an EMBL/GenBank/DDBJ whole genome shotgun (WGS) entry which is preliminary data.</text>
</comment>
<accession>A0A917ARX9</accession>
<dbReference type="Gene3D" id="2.60.300.12">
    <property type="entry name" value="HesB-like domain"/>
    <property type="match status" value="1"/>
</dbReference>
<evidence type="ECO:0000259" key="1">
    <source>
        <dbReference type="Pfam" id="PF01521"/>
    </source>
</evidence>
<gene>
    <name evidence="2" type="ORF">GCM10007140_17980</name>
</gene>
<keyword evidence="3" id="KW-1185">Reference proteome</keyword>
<reference evidence="2" key="1">
    <citation type="journal article" date="2014" name="Int. J. Syst. Evol. Microbiol.">
        <title>Complete genome sequence of Corynebacterium casei LMG S-19264T (=DSM 44701T), isolated from a smear-ripened cheese.</title>
        <authorList>
            <consortium name="US DOE Joint Genome Institute (JGI-PGF)"/>
            <person name="Walter F."/>
            <person name="Albersmeier A."/>
            <person name="Kalinowski J."/>
            <person name="Ruckert C."/>
        </authorList>
    </citation>
    <scope>NUCLEOTIDE SEQUENCE</scope>
    <source>
        <strain evidence="2">CGMCC 1.12698</strain>
    </source>
</reference>
<evidence type="ECO:0000313" key="3">
    <source>
        <dbReference type="Proteomes" id="UP000605259"/>
    </source>
</evidence>